<sequence>MIVWAAQWQSFLSLFLSTALTPLVSPPHPTSSPPHLSSLSSPQSSLSLSQALSSILNVDANQRSGRSGRSKIPSSILPHSPSSPALRASCLGRVRFPATPSPTPPNLPRIATSPTCHFALLLLPCPICPFVHLSITQTPFPRVTTRLLSPIHDQSFLFFFFFLGPPSPSPSPHLPLPSRHLSYSPSTSAKHQSSYRVYPVSTIRPRPSHHALPADYTSSVAQLSLVEHCPERPR</sequence>
<name>A0A0J0XQ55_9TREE</name>
<keyword evidence="2" id="KW-0732">Signal</keyword>
<keyword evidence="4" id="KW-1185">Reference proteome</keyword>
<evidence type="ECO:0000313" key="4">
    <source>
        <dbReference type="Proteomes" id="UP000053611"/>
    </source>
</evidence>
<organism evidence="3 4">
    <name type="scientific">Cutaneotrichosporon oleaginosum</name>
    <dbReference type="NCBI Taxonomy" id="879819"/>
    <lineage>
        <taxon>Eukaryota</taxon>
        <taxon>Fungi</taxon>
        <taxon>Dikarya</taxon>
        <taxon>Basidiomycota</taxon>
        <taxon>Agaricomycotina</taxon>
        <taxon>Tremellomycetes</taxon>
        <taxon>Trichosporonales</taxon>
        <taxon>Trichosporonaceae</taxon>
        <taxon>Cutaneotrichosporon</taxon>
    </lineage>
</organism>
<evidence type="ECO:0008006" key="5">
    <source>
        <dbReference type="Google" id="ProtNLM"/>
    </source>
</evidence>
<dbReference type="EMBL" id="KQ087197">
    <property type="protein sequence ID" value="KLT43251.1"/>
    <property type="molecule type" value="Genomic_DNA"/>
</dbReference>
<dbReference type="Proteomes" id="UP000053611">
    <property type="component" value="Unassembled WGS sequence"/>
</dbReference>
<evidence type="ECO:0000313" key="3">
    <source>
        <dbReference type="EMBL" id="KLT43251.1"/>
    </source>
</evidence>
<dbReference type="GeneID" id="28987929"/>
<protein>
    <recommendedName>
        <fullName evidence="5">REJ domain-containing protein</fullName>
    </recommendedName>
</protein>
<gene>
    <name evidence="3" type="ORF">CC85DRAFT_66437</name>
</gene>
<feature type="compositionally biased region" description="Low complexity" evidence="1">
    <location>
        <begin position="70"/>
        <end position="84"/>
    </location>
</feature>
<proteinExistence type="predicted"/>
<feature type="region of interest" description="Disordered" evidence="1">
    <location>
        <begin position="59"/>
        <end position="84"/>
    </location>
</feature>
<evidence type="ECO:0000256" key="1">
    <source>
        <dbReference type="SAM" id="MobiDB-lite"/>
    </source>
</evidence>
<evidence type="ECO:0000256" key="2">
    <source>
        <dbReference type="SAM" id="SignalP"/>
    </source>
</evidence>
<dbReference type="AlphaFoldDB" id="A0A0J0XQ55"/>
<reference evidence="3 4" key="1">
    <citation type="submission" date="2015-03" db="EMBL/GenBank/DDBJ databases">
        <title>Genomics and transcriptomics of the oil-accumulating basidiomycete yeast T. oleaginosus allow insights into substrate utilization and the diverse evolutionary trajectories of mating systems in fungi.</title>
        <authorList>
            <consortium name="DOE Joint Genome Institute"/>
            <person name="Kourist R."/>
            <person name="Kracht O."/>
            <person name="Bracharz F."/>
            <person name="Lipzen A."/>
            <person name="Nolan M."/>
            <person name="Ohm R."/>
            <person name="Grigoriev I."/>
            <person name="Sun S."/>
            <person name="Heitman J."/>
            <person name="Bruck T."/>
            <person name="Nowrousian M."/>
        </authorList>
    </citation>
    <scope>NUCLEOTIDE SEQUENCE [LARGE SCALE GENOMIC DNA]</scope>
    <source>
        <strain evidence="3 4">IBC0246</strain>
    </source>
</reference>
<dbReference type="RefSeq" id="XP_018279742.1">
    <property type="nucleotide sequence ID" value="XM_018427326.1"/>
</dbReference>
<feature type="signal peptide" evidence="2">
    <location>
        <begin position="1"/>
        <end position="26"/>
    </location>
</feature>
<feature type="chain" id="PRO_5005245561" description="REJ domain-containing protein" evidence="2">
    <location>
        <begin position="27"/>
        <end position="234"/>
    </location>
</feature>
<accession>A0A0J0XQ55</accession>